<keyword evidence="2" id="KW-1185">Reference proteome</keyword>
<dbReference type="STRING" id="1859457.BET10_08015"/>
<accession>A0A1S1MVV9</accession>
<reference evidence="1 2" key="1">
    <citation type="submission" date="2016-09" db="EMBL/GenBank/DDBJ databases">
        <title>Pseudoalteromonas amylolytica sp. nov., isolated from the surface seawater.</title>
        <authorList>
            <person name="Wu Y.-H."/>
            <person name="Cheng H."/>
            <person name="Jin X.-B."/>
            <person name="Wang C.-S."/>
            <person name="Xu X.-W."/>
        </authorList>
    </citation>
    <scope>NUCLEOTIDE SEQUENCE [LARGE SCALE GENOMIC DNA]</scope>
    <source>
        <strain evidence="1 2">JW1</strain>
    </source>
</reference>
<dbReference type="OrthoDB" id="9970176at2"/>
<comment type="caution">
    <text evidence="1">The sequence shown here is derived from an EMBL/GenBank/DDBJ whole genome shotgun (WGS) entry which is preliminary data.</text>
</comment>
<dbReference type="Proteomes" id="UP000179786">
    <property type="component" value="Unassembled WGS sequence"/>
</dbReference>
<evidence type="ECO:0000313" key="2">
    <source>
        <dbReference type="Proteomes" id="UP000179786"/>
    </source>
</evidence>
<sequence>MCTINEFNKFAINPNRVPYTENVGSRPPSAKDVKRCRKRWQLEDELDRRAIDKAYSLDGLLDDD</sequence>
<evidence type="ECO:0000313" key="1">
    <source>
        <dbReference type="EMBL" id="OHU91734.1"/>
    </source>
</evidence>
<proteinExistence type="predicted"/>
<dbReference type="RefSeq" id="WP_070984082.1">
    <property type="nucleotide sequence ID" value="NZ_MKJU01000024.1"/>
</dbReference>
<gene>
    <name evidence="1" type="ORF">BET10_08015</name>
</gene>
<dbReference type="EMBL" id="MKJU01000024">
    <property type="protein sequence ID" value="OHU91734.1"/>
    <property type="molecule type" value="Genomic_DNA"/>
</dbReference>
<organism evidence="1 2">
    <name type="scientific">Pseudoalteromonas amylolytica</name>
    <dbReference type="NCBI Taxonomy" id="1859457"/>
    <lineage>
        <taxon>Bacteria</taxon>
        <taxon>Pseudomonadati</taxon>
        <taxon>Pseudomonadota</taxon>
        <taxon>Gammaproteobacteria</taxon>
        <taxon>Alteromonadales</taxon>
        <taxon>Pseudoalteromonadaceae</taxon>
        <taxon>Pseudoalteromonas</taxon>
    </lineage>
</organism>
<dbReference type="AlphaFoldDB" id="A0A1S1MVV9"/>
<name>A0A1S1MVV9_9GAMM</name>
<protein>
    <submittedName>
        <fullName evidence="1">Uncharacterized protein</fullName>
    </submittedName>
</protein>